<dbReference type="Proteomes" id="UP000761574">
    <property type="component" value="Unassembled WGS sequence"/>
</dbReference>
<sequence length="671" mass="73448">MNLDAILDFLIPDISDPLQAFFLSIILFMMLCTIVSAHLIAKPKSWEKKWHRGTPNDTTDDLDIEHGSVTDLWHAVATAPEKLVELMPGLLLIIGLLGTFLGLGMALNHASNILSQPNALDASSAADSMQHLLGLLNGLGTKFKTSTWGISGFILLKIWSEFARFDEKRLTWVIDKVKNEIEHRKSIQLAMEDEKQAALFSQISSVSVNMASAFSNKLDQLLEQNKQNNSQNSQLLSDNFDSLEQCINQAHLSTQNESKNNSLQLQEVLKNTNDQTRTCVETGILTLVNKSTEVQKHTSETLRAGLNDIKNRLTQVHQQTQKSINNSINGLQETIESVRIETQATKEAMQSFTDNSQSVIENMAGAAQRMAQGADKVGLAASDLVNAVDSFNSQFTEVLDNVRSDLSSAIKDMSSEASLTLERGSTQLGKATLEISTALGVLSTDVKETMGDVKTSIDEALHIQKKAAVEFTLSSNVLNESIAMSTEIVSKLGKPIEAGLSAISTSGQQMRSIGESLKRNETALEQVIGNLANLPAALEPLQLLSSHQSHLLSSLKPLDTLLVQQHEFINEVKLLRQDAAEHSASVKANQLILSDTLDMSVQRADQIVSYVSELSSLLAYLKEYPDSQQQLLSILSPISEIPINQQLLLGALEDLKLDLFTKDPGINSEVA</sequence>
<comment type="caution">
    <text evidence="2">The sequence shown here is derived from an EMBL/GenBank/DDBJ whole genome shotgun (WGS) entry which is preliminary data.</text>
</comment>
<gene>
    <name evidence="2" type="ORF">TUM4630_17120</name>
</gene>
<keyword evidence="1" id="KW-0812">Transmembrane</keyword>
<dbReference type="RefSeq" id="WP_119978572.1">
    <property type="nucleotide sequence ID" value="NZ_BPFB01000016.1"/>
</dbReference>
<evidence type="ECO:0000313" key="3">
    <source>
        <dbReference type="Proteomes" id="UP000761574"/>
    </source>
</evidence>
<protein>
    <recommendedName>
        <fullName evidence="4">Methyl-accepting chemotaxis protein</fullName>
    </recommendedName>
</protein>
<organism evidence="2 3">
    <name type="scientific">Shewanella algidipiscicola</name>
    <dbReference type="NCBI Taxonomy" id="614070"/>
    <lineage>
        <taxon>Bacteria</taxon>
        <taxon>Pseudomonadati</taxon>
        <taxon>Pseudomonadota</taxon>
        <taxon>Gammaproteobacteria</taxon>
        <taxon>Alteromonadales</taxon>
        <taxon>Shewanellaceae</taxon>
        <taxon>Shewanella</taxon>
    </lineage>
</organism>
<name>A0ABQ4PG45_9GAMM</name>
<proteinExistence type="predicted"/>
<evidence type="ECO:0008006" key="4">
    <source>
        <dbReference type="Google" id="ProtNLM"/>
    </source>
</evidence>
<keyword evidence="1" id="KW-1133">Transmembrane helix</keyword>
<reference evidence="2 3" key="1">
    <citation type="submission" date="2021-05" db="EMBL/GenBank/DDBJ databases">
        <title>Molecular characterization for Shewanella algae harboring chromosomal blaOXA-55-like strains isolated from clinical and environment sample.</title>
        <authorList>
            <person name="Ohama Y."/>
            <person name="Aoki K."/>
            <person name="Harada S."/>
            <person name="Moriya K."/>
            <person name="Ishii Y."/>
            <person name="Tateda K."/>
        </authorList>
    </citation>
    <scope>NUCLEOTIDE SEQUENCE [LARGE SCALE GENOMIC DNA]</scope>
    <source>
        <strain evidence="2 3">LMG 23746</strain>
    </source>
</reference>
<dbReference type="EMBL" id="BPFB01000016">
    <property type="protein sequence ID" value="GIU46489.1"/>
    <property type="molecule type" value="Genomic_DNA"/>
</dbReference>
<keyword evidence="3" id="KW-1185">Reference proteome</keyword>
<evidence type="ECO:0000313" key="2">
    <source>
        <dbReference type="EMBL" id="GIU46489.1"/>
    </source>
</evidence>
<keyword evidence="1" id="KW-0472">Membrane</keyword>
<accession>A0ABQ4PG45</accession>
<feature type="transmembrane region" description="Helical" evidence="1">
    <location>
        <begin position="89"/>
        <end position="107"/>
    </location>
</feature>
<dbReference type="SUPFAM" id="SSF58113">
    <property type="entry name" value="Apolipoprotein A-I"/>
    <property type="match status" value="1"/>
</dbReference>
<feature type="transmembrane region" description="Helical" evidence="1">
    <location>
        <begin position="20"/>
        <end position="41"/>
    </location>
</feature>
<evidence type="ECO:0000256" key="1">
    <source>
        <dbReference type="SAM" id="Phobius"/>
    </source>
</evidence>